<evidence type="ECO:0000313" key="3">
    <source>
        <dbReference type="Proteomes" id="UP001180842"/>
    </source>
</evidence>
<evidence type="ECO:0000256" key="1">
    <source>
        <dbReference type="SAM" id="Coils"/>
    </source>
</evidence>
<reference evidence="2" key="1">
    <citation type="submission" date="2023-03" db="EMBL/GenBank/DDBJ databases">
        <authorList>
            <person name="Shen W."/>
            <person name="Cai J."/>
        </authorList>
    </citation>
    <scope>NUCLEOTIDE SEQUENCE</scope>
    <source>
        <strain evidence="2">P69-2</strain>
    </source>
</reference>
<dbReference type="EMBL" id="JARQAI010000038">
    <property type="protein sequence ID" value="MDT2738231.1"/>
    <property type="molecule type" value="Genomic_DNA"/>
</dbReference>
<feature type="coiled-coil region" evidence="1">
    <location>
        <begin position="84"/>
        <end position="118"/>
    </location>
</feature>
<dbReference type="AlphaFoldDB" id="A0AAE4I2Z9"/>
<sequence>MISVTEIAEKLQISKMMVYRFINNNEIKHSAKDGRTFLYDMTAFQTIKEGLKDKSVISPDNNIEITENKNAEEPLQINDNDVIIEIMKSEIEIKNKQIDELTEMNKALNVTLQQQQQLLLYEQQKNTKLLEENIENKRWWQWWK</sequence>
<evidence type="ECO:0000313" key="2">
    <source>
        <dbReference type="EMBL" id="MDT2738231.1"/>
    </source>
</evidence>
<comment type="caution">
    <text evidence="2">The sequence shown here is derived from an EMBL/GenBank/DDBJ whole genome shotgun (WGS) entry which is preliminary data.</text>
</comment>
<dbReference type="RefSeq" id="WP_219930772.1">
    <property type="nucleotide sequence ID" value="NZ_JARQAI010000038.1"/>
</dbReference>
<dbReference type="Proteomes" id="UP001180842">
    <property type="component" value="Unassembled WGS sequence"/>
</dbReference>
<name>A0AAE4I2Z9_9ENTE</name>
<proteinExistence type="predicted"/>
<organism evidence="2 3">
    <name type="scientific">Enterococcus pseudoavium</name>
    <dbReference type="NCBI Taxonomy" id="44007"/>
    <lineage>
        <taxon>Bacteria</taxon>
        <taxon>Bacillati</taxon>
        <taxon>Bacillota</taxon>
        <taxon>Bacilli</taxon>
        <taxon>Lactobacillales</taxon>
        <taxon>Enterococcaceae</taxon>
        <taxon>Enterococcus</taxon>
    </lineage>
</organism>
<keyword evidence="1" id="KW-0175">Coiled coil</keyword>
<accession>A0AAE4I2Z9</accession>
<gene>
    <name evidence="2" type="ORF">P7H00_14070</name>
</gene>
<protein>
    <submittedName>
        <fullName evidence="2">Helix-turn-helix domain-containing protein</fullName>
    </submittedName>
</protein>